<protein>
    <submittedName>
        <fullName evidence="2">Uncharacterized protein</fullName>
    </submittedName>
</protein>
<dbReference type="eggNOG" id="arCOG11023">
    <property type="taxonomic scope" value="Archaea"/>
</dbReference>
<dbReference type="STRING" id="1041930.Mtc_0600"/>
<dbReference type="AlphaFoldDB" id="H8I5P5"/>
<organism evidence="2 3">
    <name type="scientific">Methanocella conradii (strain DSM 24694 / JCM 17849 / CGMCC 1.5162 / HZ254)</name>
    <dbReference type="NCBI Taxonomy" id="1041930"/>
    <lineage>
        <taxon>Archaea</taxon>
        <taxon>Methanobacteriati</taxon>
        <taxon>Methanobacteriota</taxon>
        <taxon>Stenosarchaea group</taxon>
        <taxon>Methanomicrobia</taxon>
        <taxon>Methanocellales</taxon>
        <taxon>Methanocellaceae</taxon>
        <taxon>Methanocella</taxon>
    </lineage>
</organism>
<accession>H8I5P5</accession>
<feature type="region of interest" description="Disordered" evidence="1">
    <location>
        <begin position="1"/>
        <end position="24"/>
    </location>
</feature>
<evidence type="ECO:0000313" key="3">
    <source>
        <dbReference type="Proteomes" id="UP000005233"/>
    </source>
</evidence>
<proteinExistence type="predicted"/>
<dbReference type="Proteomes" id="UP000005233">
    <property type="component" value="Chromosome"/>
</dbReference>
<keyword evidence="3" id="KW-1185">Reference proteome</keyword>
<dbReference type="KEGG" id="mez:Mtc_0600"/>
<sequence length="197" mass="22574">MFVEAESKDNCNGNEGGNGRPGLAQVDDSGIGSPVGGVAVGVLDATKGEFKYKLVGVEYFQDGYRNEYQDRVAQGVRELFKEMGITKDAYRIEICSGHVFDLTRKWLDEEGYEWRPVKIVDPLQSLIENAFSDYLVSIGVPERIRTIEVGRDQFMYLFNWVRQDPEARVKYCKTNGSKWKAKWSHKLYERRGSVEKR</sequence>
<dbReference type="HOGENOM" id="CLU_1381394_0_0_2"/>
<reference evidence="2 3" key="1">
    <citation type="journal article" date="2012" name="J. Bacteriol.">
        <title>Complete genome sequence of a thermophilic methanogen, Methanocella conradii HZ254, isolated from Chinese rice field soil.</title>
        <authorList>
            <person name="Lu Z."/>
            <person name="Lu Y."/>
        </authorList>
    </citation>
    <scope>NUCLEOTIDE SEQUENCE [LARGE SCALE GENOMIC DNA]</scope>
    <source>
        <strain evidence="3">DSM 24694 / JCM 17849 / CGMCC 1.5162 / HZ254</strain>
    </source>
</reference>
<dbReference type="EMBL" id="CP003243">
    <property type="protein sequence ID" value="AFC99364.1"/>
    <property type="molecule type" value="Genomic_DNA"/>
</dbReference>
<name>H8I5P5_METCZ</name>
<evidence type="ECO:0000313" key="2">
    <source>
        <dbReference type="EMBL" id="AFC99364.1"/>
    </source>
</evidence>
<evidence type="ECO:0000256" key="1">
    <source>
        <dbReference type="SAM" id="MobiDB-lite"/>
    </source>
</evidence>
<dbReference type="OrthoDB" id="145270at2157"/>
<gene>
    <name evidence="2" type="ordered locus">Mtc_0600</name>
</gene>